<evidence type="ECO:0000256" key="5">
    <source>
        <dbReference type="RuleBase" id="RU362076"/>
    </source>
</evidence>
<dbReference type="Pfam" id="PF03963">
    <property type="entry name" value="FlgD"/>
    <property type="match status" value="1"/>
</dbReference>
<reference evidence="8 9" key="1">
    <citation type="submission" date="2019-07" db="EMBL/GenBank/DDBJ databases">
        <title>Genomic Encyclopedia of Archaeal and Bacterial Type Strains, Phase II (KMG-II): from individual species to whole genera.</title>
        <authorList>
            <person name="Goeker M."/>
        </authorList>
    </citation>
    <scope>NUCLEOTIDE SEQUENCE [LARGE SCALE GENOMIC DNA]</scope>
    <source>
        <strain evidence="8 9">ATCC BAA-1139</strain>
    </source>
</reference>
<evidence type="ECO:0000256" key="1">
    <source>
        <dbReference type="ARBA" id="ARBA00010577"/>
    </source>
</evidence>
<dbReference type="AlphaFoldDB" id="A0A562VJS2"/>
<dbReference type="InterPro" id="IPR005648">
    <property type="entry name" value="FlgD"/>
</dbReference>
<evidence type="ECO:0000259" key="6">
    <source>
        <dbReference type="Pfam" id="PF13860"/>
    </source>
</evidence>
<accession>A0A562VJS2</accession>
<dbReference type="Gene3D" id="2.60.40.4070">
    <property type="match status" value="1"/>
</dbReference>
<evidence type="ECO:0000313" key="9">
    <source>
        <dbReference type="Proteomes" id="UP000319449"/>
    </source>
</evidence>
<sequence length="220" mass="22302">MVNAVTATTNAADGAAAMKKATGMNKDDFLKLFVTQLQQQDPLKPQDGSQFIAQLAQLSQVEQAYNTNTNLQSLLAAQNNNTVVSAVSFIGKDVLATGNQVALTAGSPANLNFRLSEPASSLKVDIRDAAGNLVRTLTSGQTAAGDGSIAWDGKGGNGLLLSSGTYTFEVTGMNASGGAVAGTSLVSGRIDGVRIDGSTPILTAGGIDIGMGAVLQVKGV</sequence>
<proteinExistence type="inferred from homology"/>
<dbReference type="Pfam" id="PF13861">
    <property type="entry name" value="FLgD_tudor"/>
    <property type="match status" value="1"/>
</dbReference>
<comment type="similarity">
    <text evidence="1 5">Belongs to the FlgD family.</text>
</comment>
<dbReference type="InterPro" id="IPR025963">
    <property type="entry name" value="FLgD_Tudor"/>
</dbReference>
<organism evidence="8 9">
    <name type="scientific">Geobacter argillaceus</name>
    <dbReference type="NCBI Taxonomy" id="345631"/>
    <lineage>
        <taxon>Bacteria</taxon>
        <taxon>Pseudomonadati</taxon>
        <taxon>Thermodesulfobacteriota</taxon>
        <taxon>Desulfuromonadia</taxon>
        <taxon>Geobacterales</taxon>
        <taxon>Geobacteraceae</taxon>
        <taxon>Geobacter</taxon>
    </lineage>
</organism>
<keyword evidence="8" id="KW-0282">Flagellum</keyword>
<feature type="domain" description="FlgD Tudor-like" evidence="7">
    <location>
        <begin position="83"/>
        <end position="205"/>
    </location>
</feature>
<dbReference type="GO" id="GO:0044781">
    <property type="term" value="P:bacterial-type flagellum organization"/>
    <property type="evidence" value="ECO:0007669"/>
    <property type="project" value="UniProtKB-UniRule"/>
</dbReference>
<gene>
    <name evidence="8" type="ORF">JN12_02795</name>
</gene>
<dbReference type="RefSeq" id="WP_145023799.1">
    <property type="nucleotide sequence ID" value="NZ_VLLN01000018.1"/>
</dbReference>
<evidence type="ECO:0000256" key="3">
    <source>
        <dbReference type="ARBA" id="ARBA00022795"/>
    </source>
</evidence>
<keyword evidence="9" id="KW-1185">Reference proteome</keyword>
<keyword evidence="3 5" id="KW-1005">Bacterial flagellum biogenesis</keyword>
<name>A0A562VJS2_9BACT</name>
<dbReference type="Pfam" id="PF13860">
    <property type="entry name" value="FlgD_ig"/>
    <property type="match status" value="1"/>
</dbReference>
<dbReference type="OrthoDB" id="9785233at2"/>
<comment type="caution">
    <text evidence="8">The sequence shown here is derived from an EMBL/GenBank/DDBJ whole genome shotgun (WGS) entry which is preliminary data.</text>
</comment>
<dbReference type="Gene3D" id="2.30.30.910">
    <property type="match status" value="1"/>
</dbReference>
<keyword evidence="8" id="KW-0966">Cell projection</keyword>
<comment type="function">
    <text evidence="4 5">Required for flagellar hook formation. May act as a scaffolding protein.</text>
</comment>
<evidence type="ECO:0000259" key="7">
    <source>
        <dbReference type="Pfam" id="PF13861"/>
    </source>
</evidence>
<protein>
    <recommendedName>
        <fullName evidence="2 5">Basal-body rod modification protein FlgD</fullName>
    </recommendedName>
</protein>
<dbReference type="EMBL" id="VLLN01000018">
    <property type="protein sequence ID" value="TWJ18034.1"/>
    <property type="molecule type" value="Genomic_DNA"/>
</dbReference>
<evidence type="ECO:0000256" key="4">
    <source>
        <dbReference type="ARBA" id="ARBA00024746"/>
    </source>
</evidence>
<evidence type="ECO:0000256" key="2">
    <source>
        <dbReference type="ARBA" id="ARBA00016013"/>
    </source>
</evidence>
<dbReference type="Proteomes" id="UP000319449">
    <property type="component" value="Unassembled WGS sequence"/>
</dbReference>
<feature type="domain" description="FlgD/Vpr Ig-like" evidence="6">
    <location>
        <begin position="98"/>
        <end position="175"/>
    </location>
</feature>
<evidence type="ECO:0000313" key="8">
    <source>
        <dbReference type="EMBL" id="TWJ18034.1"/>
    </source>
</evidence>
<keyword evidence="8" id="KW-0969">Cilium</keyword>
<dbReference type="InterPro" id="IPR025965">
    <property type="entry name" value="FlgD/Vpr_Ig-like"/>
</dbReference>